<organism evidence="1 2">
    <name type="scientific">Streptomyces sodiiphilus</name>
    <dbReference type="NCBI Taxonomy" id="226217"/>
    <lineage>
        <taxon>Bacteria</taxon>
        <taxon>Bacillati</taxon>
        <taxon>Actinomycetota</taxon>
        <taxon>Actinomycetes</taxon>
        <taxon>Kitasatosporales</taxon>
        <taxon>Streptomycetaceae</taxon>
        <taxon>Streptomyces</taxon>
    </lineage>
</organism>
<dbReference type="Proteomes" id="UP001501303">
    <property type="component" value="Unassembled WGS sequence"/>
</dbReference>
<comment type="caution">
    <text evidence="1">The sequence shown here is derived from an EMBL/GenBank/DDBJ whole genome shotgun (WGS) entry which is preliminary data.</text>
</comment>
<accession>A0ABN2NZF9</accession>
<gene>
    <name evidence="1" type="ORF">GCM10009716_16300</name>
</gene>
<proteinExistence type="predicted"/>
<keyword evidence="2" id="KW-1185">Reference proteome</keyword>
<dbReference type="EMBL" id="BAAAMJ010000012">
    <property type="protein sequence ID" value="GAA1907157.1"/>
    <property type="molecule type" value="Genomic_DNA"/>
</dbReference>
<sequence>MFGQVAAGQADDGAAVRFEHGHGACDVVGDDEAEGRVHGGLPWEVGQRIAMITVFMTSICGRREQPGDLRRA</sequence>
<protein>
    <submittedName>
        <fullName evidence="1">Uncharacterized protein</fullName>
    </submittedName>
</protein>
<evidence type="ECO:0000313" key="1">
    <source>
        <dbReference type="EMBL" id="GAA1907157.1"/>
    </source>
</evidence>
<evidence type="ECO:0000313" key="2">
    <source>
        <dbReference type="Proteomes" id="UP001501303"/>
    </source>
</evidence>
<reference evidence="1 2" key="1">
    <citation type="journal article" date="2019" name="Int. J. Syst. Evol. Microbiol.">
        <title>The Global Catalogue of Microorganisms (GCM) 10K type strain sequencing project: providing services to taxonomists for standard genome sequencing and annotation.</title>
        <authorList>
            <consortium name="The Broad Institute Genomics Platform"/>
            <consortium name="The Broad Institute Genome Sequencing Center for Infectious Disease"/>
            <person name="Wu L."/>
            <person name="Ma J."/>
        </authorList>
    </citation>
    <scope>NUCLEOTIDE SEQUENCE [LARGE SCALE GENOMIC DNA]</scope>
    <source>
        <strain evidence="1 2">JCM 13581</strain>
    </source>
</reference>
<name>A0ABN2NZF9_9ACTN</name>